<dbReference type="EMBL" id="BAABDJ010000026">
    <property type="protein sequence ID" value="GAA4010822.1"/>
    <property type="molecule type" value="Genomic_DNA"/>
</dbReference>
<sequence>MREASGWADTTMALLVVTPGVARGGAAYTAAGGAALVAAVWADGAAVVQESSAASPGRSRREFMGMG</sequence>
<accession>A0ABP7SER0</accession>
<keyword evidence="2" id="KW-1185">Reference proteome</keyword>
<evidence type="ECO:0000313" key="2">
    <source>
        <dbReference type="Proteomes" id="UP001500567"/>
    </source>
</evidence>
<evidence type="ECO:0000313" key="1">
    <source>
        <dbReference type="EMBL" id="GAA4010822.1"/>
    </source>
</evidence>
<proteinExistence type="predicted"/>
<gene>
    <name evidence="1" type="ORF">GCM10022408_23920</name>
</gene>
<protein>
    <submittedName>
        <fullName evidence="1">Uncharacterized protein</fullName>
    </submittedName>
</protein>
<name>A0ABP7SER0_9BACT</name>
<dbReference type="Proteomes" id="UP001500567">
    <property type="component" value="Unassembled WGS sequence"/>
</dbReference>
<reference evidence="2" key="1">
    <citation type="journal article" date="2019" name="Int. J. Syst. Evol. Microbiol.">
        <title>The Global Catalogue of Microorganisms (GCM) 10K type strain sequencing project: providing services to taxonomists for standard genome sequencing and annotation.</title>
        <authorList>
            <consortium name="The Broad Institute Genomics Platform"/>
            <consortium name="The Broad Institute Genome Sequencing Center for Infectious Disease"/>
            <person name="Wu L."/>
            <person name="Ma J."/>
        </authorList>
    </citation>
    <scope>NUCLEOTIDE SEQUENCE [LARGE SCALE GENOMIC DNA]</scope>
    <source>
        <strain evidence="2">JCM 17224</strain>
    </source>
</reference>
<organism evidence="1 2">
    <name type="scientific">Hymenobacter fastidiosus</name>
    <dbReference type="NCBI Taxonomy" id="486264"/>
    <lineage>
        <taxon>Bacteria</taxon>
        <taxon>Pseudomonadati</taxon>
        <taxon>Bacteroidota</taxon>
        <taxon>Cytophagia</taxon>
        <taxon>Cytophagales</taxon>
        <taxon>Hymenobacteraceae</taxon>
        <taxon>Hymenobacter</taxon>
    </lineage>
</organism>
<comment type="caution">
    <text evidence="1">The sequence shown here is derived from an EMBL/GenBank/DDBJ whole genome shotgun (WGS) entry which is preliminary data.</text>
</comment>